<dbReference type="Gene3D" id="3.30.1950.10">
    <property type="entry name" value="wza like domain"/>
    <property type="match status" value="1"/>
</dbReference>
<feature type="chain" id="PRO_5020519037" evidence="15">
    <location>
        <begin position="20"/>
        <end position="292"/>
    </location>
</feature>
<keyword evidence="8" id="KW-0625">Polysaccharide transport</keyword>
<keyword evidence="4" id="KW-1134">Transmembrane beta strand</keyword>
<evidence type="ECO:0000313" key="18">
    <source>
        <dbReference type="EMBL" id="TCK75803.1"/>
    </source>
</evidence>
<keyword evidence="11" id="KW-0472">Membrane</keyword>
<comment type="subcellular location">
    <subcellularLocation>
        <location evidence="1">Cell outer membrane</location>
        <topology evidence="1">Multi-pass membrane protein</topology>
    </subcellularLocation>
</comment>
<keyword evidence="5" id="KW-0762">Sugar transport</keyword>
<evidence type="ECO:0000256" key="13">
    <source>
        <dbReference type="ARBA" id="ARBA00023237"/>
    </source>
</evidence>
<sequence>MLKCLAVLIVFCSAIPSFAQNESLLIGPGDTLHVQVYDTPEMDQHPRVTDSGNIPLAFVGNVHVSGLSPSAAAQAIEEALKTKNVMKHPQVTVSVDTYATQSVSVMGEVRTPGAYPITTPLSVIDVLARAGGITPAGDRNITIARLTTGKKLTYYLSNKSDVALDQKILVYPGDTIVVPKAALVYILGDVNRPGGYVMDNNEAQLSVLQMLAKAGGTPPTAVPSHARLIRKNPDGTYQDLPLPLSKMQKGKKPDMALLPNDIVYVPFSYFRSFVTATPGIVAAATGAAVYQF</sequence>
<proteinExistence type="inferred from homology"/>
<keyword evidence="7 15" id="KW-0732">Signal</keyword>
<keyword evidence="19" id="KW-1185">Reference proteome</keyword>
<dbReference type="Gene3D" id="3.10.560.10">
    <property type="entry name" value="Outer membrane lipoprotein wza domain like"/>
    <property type="match status" value="2"/>
</dbReference>
<evidence type="ECO:0000256" key="9">
    <source>
        <dbReference type="ARBA" id="ARBA00023065"/>
    </source>
</evidence>
<evidence type="ECO:0000256" key="5">
    <source>
        <dbReference type="ARBA" id="ARBA00022597"/>
    </source>
</evidence>
<accession>A0A4R1LG26</accession>
<evidence type="ECO:0000256" key="6">
    <source>
        <dbReference type="ARBA" id="ARBA00022692"/>
    </source>
</evidence>
<dbReference type="EMBL" id="SMGK01000001">
    <property type="protein sequence ID" value="TCK75803.1"/>
    <property type="molecule type" value="Genomic_DNA"/>
</dbReference>
<dbReference type="RefSeq" id="WP_131991952.1">
    <property type="nucleotide sequence ID" value="NZ_SMGK01000001.1"/>
</dbReference>
<keyword evidence="13" id="KW-0998">Cell outer membrane</keyword>
<dbReference type="InterPro" id="IPR003715">
    <property type="entry name" value="Poly_export_N"/>
</dbReference>
<dbReference type="Pfam" id="PF02563">
    <property type="entry name" value="Poly_export"/>
    <property type="match status" value="1"/>
</dbReference>
<feature type="domain" description="Polysaccharide export protein N-terminal" evidence="16">
    <location>
        <begin position="20"/>
        <end position="95"/>
    </location>
</feature>
<dbReference type="AlphaFoldDB" id="A0A4R1LG26"/>
<dbReference type="InterPro" id="IPR054765">
    <property type="entry name" value="SLBB_dom"/>
</dbReference>
<evidence type="ECO:0000256" key="15">
    <source>
        <dbReference type="SAM" id="SignalP"/>
    </source>
</evidence>
<evidence type="ECO:0000313" key="19">
    <source>
        <dbReference type="Proteomes" id="UP000295210"/>
    </source>
</evidence>
<dbReference type="InterPro" id="IPR049712">
    <property type="entry name" value="Poly_export"/>
</dbReference>
<evidence type="ECO:0000256" key="12">
    <source>
        <dbReference type="ARBA" id="ARBA00023139"/>
    </source>
</evidence>
<comment type="caution">
    <text evidence="18">The sequence shown here is derived from an EMBL/GenBank/DDBJ whole genome shotgun (WGS) entry which is preliminary data.</text>
</comment>
<evidence type="ECO:0000256" key="3">
    <source>
        <dbReference type="ARBA" id="ARBA00022448"/>
    </source>
</evidence>
<evidence type="ECO:0000259" key="16">
    <source>
        <dbReference type="Pfam" id="PF02563"/>
    </source>
</evidence>
<dbReference type="PANTHER" id="PTHR33619:SF3">
    <property type="entry name" value="POLYSACCHARIDE EXPORT PROTEIN GFCE-RELATED"/>
    <property type="match status" value="1"/>
</dbReference>
<reference evidence="18 19" key="1">
    <citation type="submission" date="2019-03" db="EMBL/GenBank/DDBJ databases">
        <title>Genomic Encyclopedia of Type Strains, Phase IV (KMG-IV): sequencing the most valuable type-strain genomes for metagenomic binning, comparative biology and taxonomic classification.</title>
        <authorList>
            <person name="Goeker M."/>
        </authorList>
    </citation>
    <scope>NUCLEOTIDE SEQUENCE [LARGE SCALE GENOMIC DNA]</scope>
    <source>
        <strain evidence="18 19">DSM 103428</strain>
    </source>
</reference>
<dbReference type="Proteomes" id="UP000295210">
    <property type="component" value="Unassembled WGS sequence"/>
</dbReference>
<evidence type="ECO:0000256" key="10">
    <source>
        <dbReference type="ARBA" id="ARBA00023114"/>
    </source>
</evidence>
<name>A0A4R1LG26_9BACT</name>
<feature type="domain" description="SLBB" evidence="17">
    <location>
        <begin position="183"/>
        <end position="265"/>
    </location>
</feature>
<dbReference type="GO" id="GO:0009279">
    <property type="term" value="C:cell outer membrane"/>
    <property type="evidence" value="ECO:0007669"/>
    <property type="project" value="UniProtKB-SubCell"/>
</dbReference>
<dbReference type="GO" id="GO:0046930">
    <property type="term" value="C:pore complex"/>
    <property type="evidence" value="ECO:0007669"/>
    <property type="project" value="UniProtKB-KW"/>
</dbReference>
<keyword evidence="12" id="KW-0564">Palmitate</keyword>
<keyword evidence="3" id="KW-0813">Transport</keyword>
<protein>
    <submittedName>
        <fullName evidence="18">Polysaccharide export outer membrane protein</fullName>
    </submittedName>
</protein>
<keyword evidence="14" id="KW-0449">Lipoprotein</keyword>
<keyword evidence="6" id="KW-0812">Transmembrane</keyword>
<dbReference type="OrthoDB" id="9815244at2"/>
<dbReference type="Pfam" id="PF22461">
    <property type="entry name" value="SLBB_2"/>
    <property type="match status" value="2"/>
</dbReference>
<dbReference type="GO" id="GO:0015159">
    <property type="term" value="F:polysaccharide transmembrane transporter activity"/>
    <property type="evidence" value="ECO:0007669"/>
    <property type="project" value="InterPro"/>
</dbReference>
<evidence type="ECO:0000256" key="7">
    <source>
        <dbReference type="ARBA" id="ARBA00022729"/>
    </source>
</evidence>
<evidence type="ECO:0000256" key="11">
    <source>
        <dbReference type="ARBA" id="ARBA00023136"/>
    </source>
</evidence>
<evidence type="ECO:0000256" key="8">
    <source>
        <dbReference type="ARBA" id="ARBA00023047"/>
    </source>
</evidence>
<evidence type="ECO:0000256" key="2">
    <source>
        <dbReference type="ARBA" id="ARBA00009450"/>
    </source>
</evidence>
<dbReference type="GO" id="GO:0015288">
    <property type="term" value="F:porin activity"/>
    <property type="evidence" value="ECO:0007669"/>
    <property type="project" value="UniProtKB-KW"/>
</dbReference>
<evidence type="ECO:0000256" key="14">
    <source>
        <dbReference type="ARBA" id="ARBA00023288"/>
    </source>
</evidence>
<evidence type="ECO:0000259" key="17">
    <source>
        <dbReference type="Pfam" id="PF22461"/>
    </source>
</evidence>
<keyword evidence="10" id="KW-0626">Porin</keyword>
<dbReference type="PANTHER" id="PTHR33619">
    <property type="entry name" value="POLYSACCHARIDE EXPORT PROTEIN GFCE-RELATED"/>
    <property type="match status" value="1"/>
</dbReference>
<dbReference type="GO" id="GO:0006811">
    <property type="term" value="P:monoatomic ion transport"/>
    <property type="evidence" value="ECO:0007669"/>
    <property type="project" value="UniProtKB-KW"/>
</dbReference>
<feature type="signal peptide" evidence="15">
    <location>
        <begin position="1"/>
        <end position="19"/>
    </location>
</feature>
<organism evidence="18 19">
    <name type="scientific">Acidipila rosea</name>
    <dbReference type="NCBI Taxonomy" id="768535"/>
    <lineage>
        <taxon>Bacteria</taxon>
        <taxon>Pseudomonadati</taxon>
        <taxon>Acidobacteriota</taxon>
        <taxon>Terriglobia</taxon>
        <taxon>Terriglobales</taxon>
        <taxon>Acidobacteriaceae</taxon>
        <taxon>Acidipila</taxon>
    </lineage>
</organism>
<keyword evidence="9" id="KW-0406">Ion transport</keyword>
<feature type="domain" description="SLBB" evidence="17">
    <location>
        <begin position="101"/>
        <end position="178"/>
    </location>
</feature>
<evidence type="ECO:0000256" key="1">
    <source>
        <dbReference type="ARBA" id="ARBA00004571"/>
    </source>
</evidence>
<evidence type="ECO:0000256" key="4">
    <source>
        <dbReference type="ARBA" id="ARBA00022452"/>
    </source>
</evidence>
<comment type="similarity">
    <text evidence="2">Belongs to the BexD/CtrA/VexA family.</text>
</comment>
<gene>
    <name evidence="18" type="ORF">C7378_0796</name>
</gene>